<proteinExistence type="predicted"/>
<dbReference type="GO" id="GO:0010032">
    <property type="term" value="P:meiotic chromosome condensation"/>
    <property type="evidence" value="ECO:0007669"/>
    <property type="project" value="TreeGrafter"/>
</dbReference>
<accession>A0A212FHT9</accession>
<dbReference type="AlphaFoldDB" id="A0A212FHT9"/>
<dbReference type="Proteomes" id="UP000007151">
    <property type="component" value="Unassembled WGS sequence"/>
</dbReference>
<protein>
    <submittedName>
        <fullName evidence="3">Si:dkey-202b22.2</fullName>
    </submittedName>
</protein>
<dbReference type="GO" id="GO:0000796">
    <property type="term" value="C:condensin complex"/>
    <property type="evidence" value="ECO:0007669"/>
    <property type="project" value="TreeGrafter"/>
</dbReference>
<dbReference type="GO" id="GO:0051306">
    <property type="term" value="P:mitotic sister chromatid separation"/>
    <property type="evidence" value="ECO:0007669"/>
    <property type="project" value="TreeGrafter"/>
</dbReference>
<evidence type="ECO:0000313" key="3">
    <source>
        <dbReference type="EMBL" id="OWR53298.1"/>
    </source>
</evidence>
<dbReference type="eggNOG" id="ENOG502SBVC">
    <property type="taxonomic scope" value="Eukaryota"/>
</dbReference>
<reference evidence="3 4" key="1">
    <citation type="journal article" date="2011" name="Cell">
        <title>The monarch butterfly genome yields insights into long-distance migration.</title>
        <authorList>
            <person name="Zhan S."/>
            <person name="Merlin C."/>
            <person name="Boore J.L."/>
            <person name="Reppert S.M."/>
        </authorList>
    </citation>
    <scope>NUCLEOTIDE SEQUENCE [LARGE SCALE GENOMIC DNA]</scope>
    <source>
        <strain evidence="3">F-2</strain>
    </source>
</reference>
<feature type="domain" description="Condensin II complex subunit H2 N-terminal" evidence="2">
    <location>
        <begin position="11"/>
        <end position="103"/>
    </location>
</feature>
<feature type="region of interest" description="Disordered" evidence="1">
    <location>
        <begin position="380"/>
        <end position="411"/>
    </location>
</feature>
<dbReference type="STRING" id="278856.A0A212FHT9"/>
<dbReference type="GO" id="GO:0003682">
    <property type="term" value="F:chromatin binding"/>
    <property type="evidence" value="ECO:0007669"/>
    <property type="project" value="TreeGrafter"/>
</dbReference>
<dbReference type="InterPro" id="IPR009378">
    <property type="entry name" value="H2_N"/>
</dbReference>
<keyword evidence="4" id="KW-1185">Reference proteome</keyword>
<organism evidence="3 4">
    <name type="scientific">Danaus plexippus plexippus</name>
    <dbReference type="NCBI Taxonomy" id="278856"/>
    <lineage>
        <taxon>Eukaryota</taxon>
        <taxon>Metazoa</taxon>
        <taxon>Ecdysozoa</taxon>
        <taxon>Arthropoda</taxon>
        <taxon>Hexapoda</taxon>
        <taxon>Insecta</taxon>
        <taxon>Pterygota</taxon>
        <taxon>Neoptera</taxon>
        <taxon>Endopterygota</taxon>
        <taxon>Lepidoptera</taxon>
        <taxon>Glossata</taxon>
        <taxon>Ditrysia</taxon>
        <taxon>Papilionoidea</taxon>
        <taxon>Nymphalidae</taxon>
        <taxon>Danainae</taxon>
        <taxon>Danaini</taxon>
        <taxon>Danaina</taxon>
        <taxon>Danaus</taxon>
        <taxon>Danaus</taxon>
    </lineage>
</organism>
<dbReference type="KEGG" id="dpl:KGM_209945"/>
<dbReference type="EMBL" id="AGBW02008466">
    <property type="protein sequence ID" value="OWR53298.1"/>
    <property type="molecule type" value="Genomic_DNA"/>
</dbReference>
<gene>
    <name evidence="3" type="ORF">KGM_209945</name>
</gene>
<dbReference type="InParanoid" id="A0A212FHT9"/>
<dbReference type="GO" id="GO:0005634">
    <property type="term" value="C:nucleus"/>
    <property type="evidence" value="ECO:0007669"/>
    <property type="project" value="TreeGrafter"/>
</dbReference>
<sequence>MNSQRLEEIVAELMKPISDVRRSFDTDLSALLEEYLTEAGQQALEAEASGNHCYNTPNFAEVALLLQQSASIYGRKVDCLYSHVLCVSDALHNNTQETNVLADETHTPSGGRRKRKASVSGDFDYIALETCGAARRDAGPSRPPPTLPRMYVELEPRVVSSHDHQLTDYLGEPIGLLADFNVSWRLRNGLLVDELASTEGGAPGLRPAPLLELRAAMEAAAPPSPPPATSSPPPAPSSPRPEQPSSPPPSAPDSCSTPLPQRKEVRRKRRSEVKLEDIVDGQVKLLISKELRGKLRRVEEFSLPVDWVARVVEGRASAVRELRRGLRGHRAETEFRGFDVTNSMDVGGFLGWSGPEAAAAAAALSAAAAARLDDSDDDGFFEQSSLGDSDTSRADDTGATALSVPTRPIPRPPRRPLVTAGVCFQSLPGSGCEWWSWREAVVSRSTAAAARGADVKEGARAVLAAAGALPSPAAFDAVLAAAAEQTHDVSRLFLSALFLANAGSIEIVPGAPLSLNSFGIRVLSRDERLYLSVVEDRPPPR</sequence>
<evidence type="ECO:0000313" key="4">
    <source>
        <dbReference type="Proteomes" id="UP000007151"/>
    </source>
</evidence>
<feature type="region of interest" description="Disordered" evidence="1">
    <location>
        <begin position="219"/>
        <end position="271"/>
    </location>
</feature>
<evidence type="ECO:0000259" key="2">
    <source>
        <dbReference type="Pfam" id="PF06278"/>
    </source>
</evidence>
<dbReference type="PANTHER" id="PTHR14324:SF3">
    <property type="entry name" value="CONDENSIN-2 COMPLEX SUBUNIT H2"/>
    <property type="match status" value="1"/>
</dbReference>
<name>A0A212FHT9_DANPL</name>
<dbReference type="InterPro" id="IPR031739">
    <property type="entry name" value="Ncaph2"/>
</dbReference>
<comment type="caution">
    <text evidence="3">The sequence shown here is derived from an EMBL/GenBank/DDBJ whole genome shotgun (WGS) entry which is preliminary data.</text>
</comment>
<evidence type="ECO:0000256" key="1">
    <source>
        <dbReference type="SAM" id="MobiDB-lite"/>
    </source>
</evidence>
<feature type="compositionally biased region" description="Pro residues" evidence="1">
    <location>
        <begin position="222"/>
        <end position="251"/>
    </location>
</feature>
<dbReference type="PANTHER" id="PTHR14324">
    <property type="entry name" value="CONDENSIN-2 COMPLEX SUBUNIT H2"/>
    <property type="match status" value="1"/>
</dbReference>
<dbReference type="Pfam" id="PF06278">
    <property type="entry name" value="CNDH2_N"/>
    <property type="match status" value="1"/>
</dbReference>